<dbReference type="Gene3D" id="2.40.50.180">
    <property type="entry name" value="CheA-289, Domain 4"/>
    <property type="match status" value="1"/>
</dbReference>
<organism evidence="2 3">
    <name type="scientific">Paenibacillus spiritus</name>
    <dbReference type="NCBI Taxonomy" id="2496557"/>
    <lineage>
        <taxon>Bacteria</taxon>
        <taxon>Bacillati</taxon>
        <taxon>Bacillota</taxon>
        <taxon>Bacilli</taxon>
        <taxon>Bacillales</taxon>
        <taxon>Paenibacillaceae</taxon>
        <taxon>Paenibacillus</taxon>
    </lineage>
</organism>
<accession>A0A5J5G8B0</accession>
<dbReference type="Proteomes" id="UP000367750">
    <property type="component" value="Unassembled WGS sequence"/>
</dbReference>
<dbReference type="SUPFAM" id="SSF50341">
    <property type="entry name" value="CheW-like"/>
    <property type="match status" value="1"/>
</dbReference>
<feature type="domain" description="CheW-like" evidence="1">
    <location>
        <begin position="19"/>
        <end position="159"/>
    </location>
</feature>
<dbReference type="GO" id="GO:0005829">
    <property type="term" value="C:cytosol"/>
    <property type="evidence" value="ECO:0007669"/>
    <property type="project" value="TreeGrafter"/>
</dbReference>
<dbReference type="InterPro" id="IPR002545">
    <property type="entry name" value="CheW-lke_dom"/>
</dbReference>
<dbReference type="SMART" id="SM00260">
    <property type="entry name" value="CheW"/>
    <property type="match status" value="1"/>
</dbReference>
<dbReference type="PANTHER" id="PTHR22617:SF23">
    <property type="entry name" value="CHEMOTAXIS PROTEIN CHEW"/>
    <property type="match status" value="1"/>
</dbReference>
<dbReference type="GO" id="GO:0007165">
    <property type="term" value="P:signal transduction"/>
    <property type="evidence" value="ECO:0007669"/>
    <property type="project" value="InterPro"/>
</dbReference>
<keyword evidence="3" id="KW-1185">Reference proteome</keyword>
<dbReference type="InterPro" id="IPR036061">
    <property type="entry name" value="CheW-like_dom_sf"/>
</dbReference>
<dbReference type="Gene3D" id="2.30.30.40">
    <property type="entry name" value="SH3 Domains"/>
    <property type="match status" value="1"/>
</dbReference>
<comment type="caution">
    <text evidence="2">The sequence shown here is derived from an EMBL/GenBank/DDBJ whole genome shotgun (WGS) entry which is preliminary data.</text>
</comment>
<sequence length="170" mass="18742">MRSLSTWETVEHEEEDTQRDKYLIFSLDHQHYGIDIQNVTEIIGIQPIAAVPELPTYIKGIINLRGTVIPVMDIRLRFGMEPKAYHDRTCIIVVECEDTIMGLIVDRVSEVISIPGENVISAQDGGFEGGGYVTGVGKSAGGGMKMLVSCSKLLDGEYMPQNRRTGENGV</sequence>
<dbReference type="InterPro" id="IPR039315">
    <property type="entry name" value="CheW"/>
</dbReference>
<dbReference type="AlphaFoldDB" id="A0A5J5G8B0"/>
<gene>
    <name evidence="2" type="ORF">F4V43_11155</name>
</gene>
<dbReference type="EMBL" id="VYKK01000015">
    <property type="protein sequence ID" value="KAA9003966.1"/>
    <property type="molecule type" value="Genomic_DNA"/>
</dbReference>
<name>A0A5J5G8B0_9BACL</name>
<dbReference type="Pfam" id="PF01584">
    <property type="entry name" value="CheW"/>
    <property type="match status" value="1"/>
</dbReference>
<evidence type="ECO:0000313" key="3">
    <source>
        <dbReference type="Proteomes" id="UP000367750"/>
    </source>
</evidence>
<dbReference type="PROSITE" id="PS50851">
    <property type="entry name" value="CHEW"/>
    <property type="match status" value="1"/>
</dbReference>
<dbReference type="PANTHER" id="PTHR22617">
    <property type="entry name" value="CHEMOTAXIS SENSOR HISTIDINE KINASE-RELATED"/>
    <property type="match status" value="1"/>
</dbReference>
<evidence type="ECO:0000313" key="2">
    <source>
        <dbReference type="EMBL" id="KAA9003966.1"/>
    </source>
</evidence>
<protein>
    <submittedName>
        <fullName evidence="2">Purine-binding chemotaxis protein CheW</fullName>
    </submittedName>
</protein>
<dbReference type="OrthoDB" id="9794382at2"/>
<proteinExistence type="predicted"/>
<dbReference type="GO" id="GO:0006935">
    <property type="term" value="P:chemotaxis"/>
    <property type="evidence" value="ECO:0007669"/>
    <property type="project" value="InterPro"/>
</dbReference>
<evidence type="ECO:0000259" key="1">
    <source>
        <dbReference type="PROSITE" id="PS50851"/>
    </source>
</evidence>
<reference evidence="2 3" key="1">
    <citation type="submission" date="2019-09" db="EMBL/GenBank/DDBJ databases">
        <title>Bacillus ochoae sp. nov., Paenibacillus whitsoniae sp. nov., Paenibacillus spiritus sp. nov. Isolated from the Mars Exploration Rover during spacecraft assembly.</title>
        <authorList>
            <person name="Seuylemezian A."/>
            <person name="Vaishampayan P."/>
        </authorList>
    </citation>
    <scope>NUCLEOTIDE SEQUENCE [LARGE SCALE GENOMIC DNA]</scope>
    <source>
        <strain evidence="2 3">MER_111</strain>
    </source>
</reference>